<proteinExistence type="predicted"/>
<dbReference type="Proteomes" id="UP001157502">
    <property type="component" value="Chromosome 15"/>
</dbReference>
<accession>A0ACC2GC77</accession>
<dbReference type="EMBL" id="CM055742">
    <property type="protein sequence ID" value="KAJ8001060.1"/>
    <property type="molecule type" value="Genomic_DNA"/>
</dbReference>
<gene>
    <name evidence="1" type="ORF">DPEC_G00187280</name>
</gene>
<keyword evidence="2" id="KW-1185">Reference proteome</keyword>
<reference evidence="1" key="1">
    <citation type="submission" date="2021-05" db="EMBL/GenBank/DDBJ databases">
        <authorList>
            <person name="Pan Q."/>
            <person name="Jouanno E."/>
            <person name="Zahm M."/>
            <person name="Klopp C."/>
            <person name="Cabau C."/>
            <person name="Louis A."/>
            <person name="Berthelot C."/>
            <person name="Parey E."/>
            <person name="Roest Crollius H."/>
            <person name="Montfort J."/>
            <person name="Robinson-Rechavi M."/>
            <person name="Bouchez O."/>
            <person name="Lampietro C."/>
            <person name="Lopez Roques C."/>
            <person name="Donnadieu C."/>
            <person name="Postlethwait J."/>
            <person name="Bobe J."/>
            <person name="Dillon D."/>
            <person name="Chandos A."/>
            <person name="von Hippel F."/>
            <person name="Guiguen Y."/>
        </authorList>
    </citation>
    <scope>NUCLEOTIDE SEQUENCE</scope>
    <source>
        <strain evidence="1">YG-Jan2019</strain>
    </source>
</reference>
<sequence length="344" mass="37151">MLILHICLEPPLVLESVHAVLFILIFRINLFLGFLVQLDHSHQTATMTAKISLALSMLSLTLLTCVCNAKPSVNPITSSSTEGTEKNDKDNTYSNGYSTALATTISVTTHISSQPSTSSSTMTTTSPKQDKKTPSLQHTIQTSTSSTPTPAPVLNMASGIVIVLVVIVLLLLLLGLIYKWTTRQSEQEGSAPELLLGVRARLRGGVRTLEERLGLTLWPGKRAGDEEDGEGEEDTGEGEEGKRDDDGAAGASAREAKGVKNVEDESDSSDDYSSLEGVDLRERAKKLSDEEIKEEVAAKRQSGSVEGPDETSGESSKMDEKQERTGVTPDEEKNQEEMCDLTIL</sequence>
<protein>
    <submittedName>
        <fullName evidence="1">Uncharacterized protein</fullName>
    </submittedName>
</protein>
<organism evidence="1 2">
    <name type="scientific">Dallia pectoralis</name>
    <name type="common">Alaska blackfish</name>
    <dbReference type="NCBI Taxonomy" id="75939"/>
    <lineage>
        <taxon>Eukaryota</taxon>
        <taxon>Metazoa</taxon>
        <taxon>Chordata</taxon>
        <taxon>Craniata</taxon>
        <taxon>Vertebrata</taxon>
        <taxon>Euteleostomi</taxon>
        <taxon>Actinopterygii</taxon>
        <taxon>Neopterygii</taxon>
        <taxon>Teleostei</taxon>
        <taxon>Protacanthopterygii</taxon>
        <taxon>Esociformes</taxon>
        <taxon>Umbridae</taxon>
        <taxon>Dallia</taxon>
    </lineage>
</organism>
<name>A0ACC2GC77_DALPE</name>
<evidence type="ECO:0000313" key="1">
    <source>
        <dbReference type="EMBL" id="KAJ8001060.1"/>
    </source>
</evidence>
<comment type="caution">
    <text evidence="1">The sequence shown here is derived from an EMBL/GenBank/DDBJ whole genome shotgun (WGS) entry which is preliminary data.</text>
</comment>
<evidence type="ECO:0000313" key="2">
    <source>
        <dbReference type="Proteomes" id="UP001157502"/>
    </source>
</evidence>